<sequence>MMFGAWGNPDIDSCAEIVDIYFNTPGPHVFDTADMYDRGTSETFLGKILHERLDSHSRDSYVIATKVGNPFDDDPQHRGLSRRWITESCDNSLRRLRVDIIDLYQMHRPDPLTPLLESVTAMHDLVEAGKIRAWGTSTFPLQLLNEIITVCRDNNLTPPVTEQPPYSILCRGIENTQTGISQFAIENNISLIVWAPLNGGWLTGKYTSETSPAVDPDDSSRAKRESDHFDFNDQNMRQSKTDLVRRLTTLASEHGMTMTEMALRFTISHPAVATALIGPRTPEQTRDLCSVAATPLSSDMLASIDHIVTPGVTVNPRDNG</sequence>
<keyword evidence="1" id="KW-0560">Oxidoreductase</keyword>
<organism evidence="5">
    <name type="scientific">freshwater metagenome</name>
    <dbReference type="NCBI Taxonomy" id="449393"/>
    <lineage>
        <taxon>unclassified sequences</taxon>
        <taxon>metagenomes</taxon>
        <taxon>ecological metagenomes</taxon>
    </lineage>
</organism>
<name>A0A6J7ECE9_9ZZZZ</name>
<dbReference type="Gene3D" id="3.20.20.100">
    <property type="entry name" value="NADP-dependent oxidoreductase domain"/>
    <property type="match status" value="1"/>
</dbReference>
<dbReference type="GO" id="GO:0016491">
    <property type="term" value="F:oxidoreductase activity"/>
    <property type="evidence" value="ECO:0007669"/>
    <property type="project" value="UniProtKB-KW"/>
</dbReference>
<dbReference type="InterPro" id="IPR036812">
    <property type="entry name" value="NAD(P)_OxRdtase_dom_sf"/>
</dbReference>
<reference evidence="5" key="1">
    <citation type="submission" date="2020-05" db="EMBL/GenBank/DDBJ databases">
        <authorList>
            <person name="Chiriac C."/>
            <person name="Salcher M."/>
            <person name="Ghai R."/>
            <person name="Kavagutti S V."/>
        </authorList>
    </citation>
    <scope>NUCLEOTIDE SEQUENCE</scope>
</reference>
<evidence type="ECO:0000256" key="1">
    <source>
        <dbReference type="ARBA" id="ARBA00023002"/>
    </source>
</evidence>
<evidence type="ECO:0000313" key="4">
    <source>
        <dbReference type="EMBL" id="CAB4790170.1"/>
    </source>
</evidence>
<feature type="region of interest" description="Disordered" evidence="2">
    <location>
        <begin position="209"/>
        <end position="228"/>
    </location>
</feature>
<evidence type="ECO:0000259" key="3">
    <source>
        <dbReference type="Pfam" id="PF00248"/>
    </source>
</evidence>
<dbReference type="PANTHER" id="PTHR43364">
    <property type="entry name" value="NADH-SPECIFIC METHYLGLYOXAL REDUCTASE-RELATED"/>
    <property type="match status" value="1"/>
</dbReference>
<dbReference type="EMBL" id="CAFBLJ010000122">
    <property type="protein sequence ID" value="CAB4880922.1"/>
    <property type="molecule type" value="Genomic_DNA"/>
</dbReference>
<feature type="compositionally biased region" description="Basic and acidic residues" evidence="2">
    <location>
        <begin position="218"/>
        <end position="228"/>
    </location>
</feature>
<dbReference type="SUPFAM" id="SSF51430">
    <property type="entry name" value="NAD(P)-linked oxidoreductase"/>
    <property type="match status" value="1"/>
</dbReference>
<dbReference type="InterPro" id="IPR020471">
    <property type="entry name" value="AKR"/>
</dbReference>
<dbReference type="GO" id="GO:0005829">
    <property type="term" value="C:cytosol"/>
    <property type="evidence" value="ECO:0007669"/>
    <property type="project" value="TreeGrafter"/>
</dbReference>
<gene>
    <name evidence="4" type="ORF">UFOPK2880_01993</name>
    <name evidence="5" type="ORF">UFOPK3304_01636</name>
</gene>
<dbReference type="InterPro" id="IPR023210">
    <property type="entry name" value="NADP_OxRdtase_dom"/>
</dbReference>
<dbReference type="Pfam" id="PF00248">
    <property type="entry name" value="Aldo_ket_red"/>
    <property type="match status" value="1"/>
</dbReference>
<dbReference type="AlphaFoldDB" id="A0A6J7ECE9"/>
<accession>A0A6J7ECE9</accession>
<protein>
    <submittedName>
        <fullName evidence="5">Unannotated protein</fullName>
    </submittedName>
</protein>
<proteinExistence type="predicted"/>
<dbReference type="EMBL" id="CAEZZP010000224">
    <property type="protein sequence ID" value="CAB4790170.1"/>
    <property type="molecule type" value="Genomic_DNA"/>
</dbReference>
<dbReference type="PRINTS" id="PR00069">
    <property type="entry name" value="ALDKETRDTASE"/>
</dbReference>
<dbReference type="PANTHER" id="PTHR43364:SF4">
    <property type="entry name" value="NAD(P)-LINKED OXIDOREDUCTASE SUPERFAMILY PROTEIN"/>
    <property type="match status" value="1"/>
</dbReference>
<feature type="domain" description="NADP-dependent oxidoreductase" evidence="3">
    <location>
        <begin position="4"/>
        <end position="307"/>
    </location>
</feature>
<dbReference type="InterPro" id="IPR050523">
    <property type="entry name" value="AKR_Detox_Biosynth"/>
</dbReference>
<evidence type="ECO:0000313" key="5">
    <source>
        <dbReference type="EMBL" id="CAB4880922.1"/>
    </source>
</evidence>
<evidence type="ECO:0000256" key="2">
    <source>
        <dbReference type="SAM" id="MobiDB-lite"/>
    </source>
</evidence>